<dbReference type="AlphaFoldDB" id="F0Z9A4"/>
<dbReference type="EMBL" id="GL870957">
    <property type="protein sequence ID" value="EGC39436.1"/>
    <property type="molecule type" value="Genomic_DNA"/>
</dbReference>
<evidence type="ECO:0000256" key="1">
    <source>
        <dbReference type="SAM" id="Phobius"/>
    </source>
</evidence>
<proteinExistence type="predicted"/>
<gene>
    <name evidence="2" type="ORF">DICPUDRAFT_147744</name>
</gene>
<organism evidence="2 3">
    <name type="scientific">Dictyostelium purpureum</name>
    <name type="common">Slime mold</name>
    <dbReference type="NCBI Taxonomy" id="5786"/>
    <lineage>
        <taxon>Eukaryota</taxon>
        <taxon>Amoebozoa</taxon>
        <taxon>Evosea</taxon>
        <taxon>Eumycetozoa</taxon>
        <taxon>Dictyostelia</taxon>
        <taxon>Dictyosteliales</taxon>
        <taxon>Dictyosteliaceae</taxon>
        <taxon>Dictyostelium</taxon>
    </lineage>
</organism>
<evidence type="ECO:0000313" key="2">
    <source>
        <dbReference type="EMBL" id="EGC39436.1"/>
    </source>
</evidence>
<keyword evidence="3" id="KW-1185">Reference proteome</keyword>
<name>F0Z9A4_DICPU</name>
<dbReference type="InParanoid" id="F0Z9A4"/>
<dbReference type="PANTHER" id="PTHR34078">
    <property type="entry name" value="EXPRESSED PROTEIN"/>
    <property type="match status" value="1"/>
</dbReference>
<sequence>MVFDNTNINTENENNSEFNKSNPHIVISSFIEHIDIDRNDEEYNEDFKGSLVLFIFGFFILITWIINIKYLNSENNKAKILSRVSLVLFLTLISIVSIITWAYGN</sequence>
<dbReference type="GeneID" id="10509899"/>
<accession>F0Z9A4</accession>
<keyword evidence="1" id="KW-0812">Transmembrane</keyword>
<dbReference type="VEuPathDB" id="AmoebaDB:DICPUDRAFT_147744"/>
<dbReference type="Proteomes" id="UP000001064">
    <property type="component" value="Unassembled WGS sequence"/>
</dbReference>
<reference evidence="3" key="1">
    <citation type="journal article" date="2011" name="Genome Biol.">
        <title>Comparative genomics of the social amoebae Dictyostelium discoideum and Dictyostelium purpureum.</title>
        <authorList>
            <consortium name="US DOE Joint Genome Institute (JGI-PGF)"/>
            <person name="Sucgang R."/>
            <person name="Kuo A."/>
            <person name="Tian X."/>
            <person name="Salerno W."/>
            <person name="Parikh A."/>
            <person name="Feasley C.L."/>
            <person name="Dalin E."/>
            <person name="Tu H."/>
            <person name="Huang E."/>
            <person name="Barry K."/>
            <person name="Lindquist E."/>
            <person name="Shapiro H."/>
            <person name="Bruce D."/>
            <person name="Schmutz J."/>
            <person name="Salamov A."/>
            <person name="Fey P."/>
            <person name="Gaudet P."/>
            <person name="Anjard C."/>
            <person name="Babu M.M."/>
            <person name="Basu S."/>
            <person name="Bushmanova Y."/>
            <person name="van der Wel H."/>
            <person name="Katoh-Kurasawa M."/>
            <person name="Dinh C."/>
            <person name="Coutinho P.M."/>
            <person name="Saito T."/>
            <person name="Elias M."/>
            <person name="Schaap P."/>
            <person name="Kay R.R."/>
            <person name="Henrissat B."/>
            <person name="Eichinger L."/>
            <person name="Rivero F."/>
            <person name="Putnam N.H."/>
            <person name="West C.M."/>
            <person name="Loomis W.F."/>
            <person name="Chisholm R.L."/>
            <person name="Shaulsky G."/>
            <person name="Strassmann J.E."/>
            <person name="Queller D.C."/>
            <person name="Kuspa A."/>
            <person name="Grigoriev I.V."/>
        </authorList>
    </citation>
    <scope>NUCLEOTIDE SEQUENCE [LARGE SCALE GENOMIC DNA]</scope>
    <source>
        <strain evidence="3">QSDP1</strain>
    </source>
</reference>
<keyword evidence="1" id="KW-0472">Membrane</keyword>
<dbReference type="PANTHER" id="PTHR34078:SF3">
    <property type="entry name" value="TRANSMEMBRANE PROTEIN"/>
    <property type="match status" value="1"/>
</dbReference>
<protein>
    <submittedName>
        <fullName evidence="2">Uncharacterized protein</fullName>
    </submittedName>
</protein>
<dbReference type="RefSeq" id="XP_003283994.1">
    <property type="nucleotide sequence ID" value="XM_003283946.1"/>
</dbReference>
<dbReference type="KEGG" id="dpp:DICPUDRAFT_147744"/>
<evidence type="ECO:0000313" key="3">
    <source>
        <dbReference type="Proteomes" id="UP000001064"/>
    </source>
</evidence>
<feature type="transmembrane region" description="Helical" evidence="1">
    <location>
        <begin position="80"/>
        <end position="103"/>
    </location>
</feature>
<keyword evidence="1" id="KW-1133">Transmembrane helix</keyword>
<feature type="transmembrane region" description="Helical" evidence="1">
    <location>
        <begin position="49"/>
        <end position="68"/>
    </location>
</feature>